<reference evidence="3 4" key="1">
    <citation type="submission" date="2015-06" db="EMBL/GenBank/DDBJ databases">
        <title>Improved classification and identification of acetic acid bacteria using matrix-assisted laser desorption/ionization time-of-flight mass spectrometry; Gluconobacter nephelii and Gluconobacter uchimurae are later heterotypic synonyms of Gluconobacter japonicus and Gluconobacter oxydans, respectively.</title>
        <authorList>
            <person name="Li L."/>
            <person name="Cleenwerck I."/>
            <person name="De Vuyst L."/>
            <person name="Vandamme P."/>
        </authorList>
    </citation>
    <scope>NUCLEOTIDE SEQUENCE [LARGE SCALE GENOMIC DNA]</scope>
    <source>
        <strain evidence="3 4">LMG 1768</strain>
    </source>
</reference>
<accession>A0A149TN92</accession>
<feature type="transmembrane region" description="Helical" evidence="1">
    <location>
        <begin position="17"/>
        <end position="37"/>
    </location>
</feature>
<feature type="transmembrane region" description="Helical" evidence="1">
    <location>
        <begin position="85"/>
        <end position="113"/>
    </location>
</feature>
<evidence type="ECO:0000313" key="4">
    <source>
        <dbReference type="Proteomes" id="UP000075636"/>
    </source>
</evidence>
<keyword evidence="1" id="KW-1133">Transmembrane helix</keyword>
<evidence type="ECO:0000313" key="3">
    <source>
        <dbReference type="EMBL" id="KXV50911.1"/>
    </source>
</evidence>
<keyword evidence="1" id="KW-0472">Membrane</keyword>
<organism evidence="3 4">
    <name type="scientific">Gluconobacter albidus</name>
    <dbReference type="NCBI Taxonomy" id="318683"/>
    <lineage>
        <taxon>Bacteria</taxon>
        <taxon>Pseudomonadati</taxon>
        <taxon>Pseudomonadota</taxon>
        <taxon>Alphaproteobacteria</taxon>
        <taxon>Acetobacterales</taxon>
        <taxon>Acetobacteraceae</taxon>
        <taxon>Gluconobacter</taxon>
    </lineage>
</organism>
<dbReference type="InterPro" id="IPR056464">
    <property type="entry name" value="DotM_C"/>
</dbReference>
<sequence length="377" mass="41349">MPVNPAPNTRSHDPERIASLLIGVCVGIALFSFLLWLKFHTQIVEVVLFVQGYELRLIGLFTHRYDAVLVNLGEAIPERVSASTLWALCTLTGSVLRWPALVLLVILAGLCLTRAPLERHRKRFGLEGLQKALAEIHPLGAAWLGKGLKLVRPSPPEVPLAPLDPALNLDEWRARYVRGDSPAELREATLQALQAQLGRPWRGPLEASAAEKCLFVAFSFFIQRRKDEAQNVLENLSVQLKGTLKDGAPSNFAKVPKSFVATLDKQLKKEGFRSALKIAEQHAFTRPALLSLLQEARLKAGVVNPGLFAAIQFLDRDLWLVLSAASYPRDGLPPYVMAIAACPEAAAALAHWKAECVAGHPLTTPQISSLLKTFGRP</sequence>
<dbReference type="AlphaFoldDB" id="A0A149TN92"/>
<dbReference type="EMBL" id="LHZR01000064">
    <property type="protein sequence ID" value="KXV50911.1"/>
    <property type="molecule type" value="Genomic_DNA"/>
</dbReference>
<dbReference type="Proteomes" id="UP000075636">
    <property type="component" value="Unassembled WGS sequence"/>
</dbReference>
<dbReference type="RefSeq" id="WP_062105797.1">
    <property type="nucleotide sequence ID" value="NZ_LHZR01000064.1"/>
</dbReference>
<name>A0A149TN92_9PROT</name>
<dbReference type="OrthoDB" id="5616932at2"/>
<protein>
    <recommendedName>
        <fullName evidence="2">DotM C-terminal cytoplasmic domain-containing protein</fullName>
    </recommendedName>
</protein>
<feature type="domain" description="DotM C-terminal cytoplasmic" evidence="2">
    <location>
        <begin position="189"/>
        <end position="372"/>
    </location>
</feature>
<keyword evidence="1" id="KW-0812">Transmembrane</keyword>
<comment type="caution">
    <text evidence="3">The sequence shown here is derived from an EMBL/GenBank/DDBJ whole genome shotgun (WGS) entry which is preliminary data.</text>
</comment>
<dbReference type="Pfam" id="PF23127">
    <property type="entry name" value="DotM_C"/>
    <property type="match status" value="1"/>
</dbReference>
<evidence type="ECO:0000256" key="1">
    <source>
        <dbReference type="SAM" id="Phobius"/>
    </source>
</evidence>
<gene>
    <name evidence="3" type="ORF">AD945_01045</name>
</gene>
<evidence type="ECO:0000259" key="2">
    <source>
        <dbReference type="Pfam" id="PF23127"/>
    </source>
</evidence>
<dbReference type="PATRIC" id="fig|318683.6.peg.3313"/>
<proteinExistence type="predicted"/>